<dbReference type="Proteomes" id="UP000253383">
    <property type="component" value="Unassembled WGS sequence"/>
</dbReference>
<dbReference type="RefSeq" id="WP_114408843.1">
    <property type="nucleotide sequence ID" value="NZ_QOWE01000024.1"/>
</dbReference>
<protein>
    <recommendedName>
        <fullName evidence="2">Secretion system C-terminal sorting domain-containing protein</fullName>
    </recommendedName>
</protein>
<sequence length="134" mass="14270">MKTLIKSLLVAFTLTAVTVSASVADTNKPAGKPKTAAAFKSSMYKTTEGKIQIALQKETGGTVFVRLTNSAGKEFFVQQFGKRQEAARVRLDVSALPDGVYQVAISNGVETTTQELTLATTPQTQAAPRLVAIH</sequence>
<feature type="signal peptide" evidence="1">
    <location>
        <begin position="1"/>
        <end position="21"/>
    </location>
</feature>
<evidence type="ECO:0000313" key="4">
    <source>
        <dbReference type="Proteomes" id="UP000253383"/>
    </source>
</evidence>
<dbReference type="AlphaFoldDB" id="A0A368JGQ8"/>
<feature type="domain" description="Secretion system C-terminal sorting" evidence="2">
    <location>
        <begin position="48"/>
        <end position="115"/>
    </location>
</feature>
<keyword evidence="4" id="KW-1185">Reference proteome</keyword>
<dbReference type="InterPro" id="IPR026444">
    <property type="entry name" value="Secre_tail"/>
</dbReference>
<dbReference type="OrthoDB" id="961604at2"/>
<evidence type="ECO:0000313" key="3">
    <source>
        <dbReference type="EMBL" id="RCR66849.1"/>
    </source>
</evidence>
<evidence type="ECO:0000256" key="1">
    <source>
        <dbReference type="SAM" id="SignalP"/>
    </source>
</evidence>
<proteinExistence type="predicted"/>
<gene>
    <name evidence="3" type="ORF">DUE52_25195</name>
</gene>
<dbReference type="EMBL" id="QOWE01000024">
    <property type="protein sequence ID" value="RCR66849.1"/>
    <property type="molecule type" value="Genomic_DNA"/>
</dbReference>
<name>A0A368JGQ8_9BACT</name>
<accession>A0A368JGQ8</accession>
<evidence type="ECO:0000259" key="2">
    <source>
        <dbReference type="Pfam" id="PF18962"/>
    </source>
</evidence>
<organism evidence="3 4">
    <name type="scientific">Larkinella punicea</name>
    <dbReference type="NCBI Taxonomy" id="2315727"/>
    <lineage>
        <taxon>Bacteria</taxon>
        <taxon>Pseudomonadati</taxon>
        <taxon>Bacteroidota</taxon>
        <taxon>Cytophagia</taxon>
        <taxon>Cytophagales</taxon>
        <taxon>Spirosomataceae</taxon>
        <taxon>Larkinella</taxon>
    </lineage>
</organism>
<comment type="caution">
    <text evidence="3">The sequence shown here is derived from an EMBL/GenBank/DDBJ whole genome shotgun (WGS) entry which is preliminary data.</text>
</comment>
<dbReference type="Pfam" id="PF18962">
    <property type="entry name" value="Por_Secre_tail"/>
    <property type="match status" value="1"/>
</dbReference>
<reference evidence="3 4" key="1">
    <citation type="submission" date="2018-07" db="EMBL/GenBank/DDBJ databases">
        <title>Genome analysis of Larkinella rosea.</title>
        <authorList>
            <person name="Zhou Z."/>
            <person name="Wang G."/>
        </authorList>
    </citation>
    <scope>NUCLEOTIDE SEQUENCE [LARGE SCALE GENOMIC DNA]</scope>
    <source>
        <strain evidence="4">zzj9</strain>
    </source>
</reference>
<keyword evidence="1" id="KW-0732">Signal</keyword>
<feature type="chain" id="PRO_5016810227" description="Secretion system C-terminal sorting domain-containing protein" evidence="1">
    <location>
        <begin position="22"/>
        <end position="134"/>
    </location>
</feature>